<dbReference type="Pfam" id="PF03159">
    <property type="entry name" value="XRN_N"/>
    <property type="match status" value="1"/>
</dbReference>
<evidence type="ECO:0000313" key="10">
    <source>
        <dbReference type="Proteomes" id="UP001301350"/>
    </source>
</evidence>
<dbReference type="GO" id="GO:0005634">
    <property type="term" value="C:nucleus"/>
    <property type="evidence" value="ECO:0007669"/>
    <property type="project" value="TreeGrafter"/>
</dbReference>
<organism evidence="9 10">
    <name type="scientific">Cyanidium caldarium</name>
    <name type="common">Red alga</name>
    <dbReference type="NCBI Taxonomy" id="2771"/>
    <lineage>
        <taxon>Eukaryota</taxon>
        <taxon>Rhodophyta</taxon>
        <taxon>Bangiophyceae</taxon>
        <taxon>Cyanidiales</taxon>
        <taxon>Cyanidiaceae</taxon>
        <taxon>Cyanidium</taxon>
    </lineage>
</organism>
<dbReference type="InterPro" id="IPR047008">
    <property type="entry name" value="XRN1_SH3_sf"/>
</dbReference>
<feature type="region of interest" description="Disordered" evidence="5">
    <location>
        <begin position="405"/>
        <end position="439"/>
    </location>
</feature>
<dbReference type="InterPro" id="IPR041412">
    <property type="entry name" value="Xrn1_helical"/>
</dbReference>
<dbReference type="InterPro" id="IPR027073">
    <property type="entry name" value="5_3_exoribonuclease"/>
</dbReference>
<evidence type="ECO:0000256" key="4">
    <source>
        <dbReference type="ARBA" id="ARBA00038299"/>
    </source>
</evidence>
<dbReference type="EMBL" id="JANCYW010000001">
    <property type="protein sequence ID" value="KAK4534401.1"/>
    <property type="molecule type" value="Genomic_DNA"/>
</dbReference>
<dbReference type="Gene3D" id="3.40.50.12390">
    <property type="match status" value="2"/>
</dbReference>
<evidence type="ECO:0000259" key="6">
    <source>
        <dbReference type="Pfam" id="PF03159"/>
    </source>
</evidence>
<keyword evidence="2" id="KW-0378">Hydrolase</keyword>
<sequence length="1457" mass="159676">MGVPRFYRWVSERYPLVNAPVTRSTCPAIDQLYLDMNGIMHNCARAPGNPLGGRTDEEIYLECIKYIDALVNLVRPRRLLFMAIDGVAPRAKMNQQRARRYRTALGLEKLRMQLGDTSYLDASAPAWDTAATLRERRLFDSNCITPGTKFMCDLSHALQYYAATKVDSDPLWKDLTVIVSGAEVPGEGEHKIMEYIRLQKERGLMPPNTRHCLYGLDADLIFLSLMTHEPHFLLLREKVDFQAPFRRKRKEPVRPTDMDRDAAGEFELFGISVLRDYLAMEFSELRDKLAPGVYDLERIIDDLVLLAFLVGNDFIPHSPTLEIREGALSSMLLLYKKLLPRFGGYLTHANGSLDNPRLIDWKRLEILMSMLGKLERYILRKRDEATGRGGREFAGASVQQAHSALWGLDPPQPSPKAVQSGRIAGANPEESDEEEEEEEEEELLWDAEAVAAALSDAADAAQTAEMLPIKRRYYRDKLGLAYDRDKEALQQLCRAYLESVLWTFSYYVNGVVSWRWFYPYHYAPFCSDMVGLADMAAAIRFEPGEPFRPMQQLLAVLPPPSAWCLPRPYAELMSGDDDDSPIREFYPLKAPVDKNGKRNEWEWIVLIPFIDEQRLFAAMERVRPEQLTAAERVRNQHGVSLQLRRRPPEPVTAGDRPPADAATIPLQSPLSIGPTQSISAAVLVEPLELRHNRGFAPRLPPGALPSGDARVGYPSLQLLPVAHDFRFVSVCVFGMPSKWDSCIISTPAAASDTPVGDLESALRAVLPPPPSQRSSGDPVPPGPAAVTIGYPFTVPARLLSVQSATQRVDVDDGGRWHRAPSVFADAYEKERDALRGAMLSHLGVDIHRAEGVATVVRLEAPESVQPTTRPHAAPDRKPVAPRPETYPLSLLRPWVPRTTSDEGGTGALRVGDRVIYIGHNTAAAAEYFGRSARVVSVLESVATDSGSPSTSSLTIEFEPWYAPPPHFAQAALDRHHSTAYVPLKELLRLAGLEGVITPSFAGLITGQLRCRIPQHARFGDLQMVNLGLGLRFKADKLCVPGYAIVRSGGRGGHGTADAFYFSADAAAEALRQYHQAFPGLLPRLDAAVNSGRDGSGDSDAPAVLDAVSLFGKHEWPDHVLRIQSFLKSLECTHLPRLPPQSTSLSRPVIQQLQDAVRAHRMPERPRLACARDEVTAGGGRQEGVCGTAFSLFRLGDRVVNMADSGAVPFGATGTVVGLHGATHEVDVVFDEEFFGGGDLQARCRGRCGKTVPAETALLNCSLRQRWRGRVNVALVGGYVGRADEQKRGWTQARAQREVAAMPRVVSSAAAPPPAKMPRPAGGRNVGHERVGKNASQGGAGRGPARSTEVSAAAAAAATAKVEEHIVYEARTSLPVVSGSASSDGSMPTTAEDMSHHLKQLLHIEPTATANAVEGAARNATDPARRSRSALRGRGSAGRCPPRGRPAHRPPHAHTRAS</sequence>
<comment type="caution">
    <text evidence="9">The sequence shown here is derived from an EMBL/GenBank/DDBJ whole genome shotgun (WGS) entry which is preliminary data.</text>
</comment>
<keyword evidence="10" id="KW-1185">Reference proteome</keyword>
<dbReference type="GO" id="GO:0000956">
    <property type="term" value="P:nuclear-transcribed mRNA catabolic process"/>
    <property type="evidence" value="ECO:0007669"/>
    <property type="project" value="TreeGrafter"/>
</dbReference>
<name>A0AAV9IQQ6_CYACA</name>
<feature type="compositionally biased region" description="Basic residues" evidence="5">
    <location>
        <begin position="1444"/>
        <end position="1457"/>
    </location>
</feature>
<keyword evidence="3" id="KW-0269">Exonuclease</keyword>
<feature type="domain" description="Xrn1 helical" evidence="7">
    <location>
        <begin position="294"/>
        <end position="639"/>
    </location>
</feature>
<dbReference type="InterPro" id="IPR004859">
    <property type="entry name" value="Xrn1_N"/>
</dbReference>
<dbReference type="GO" id="GO:0003723">
    <property type="term" value="F:RNA binding"/>
    <property type="evidence" value="ECO:0007669"/>
    <property type="project" value="TreeGrafter"/>
</dbReference>
<dbReference type="InterPro" id="IPR047007">
    <property type="entry name" value="XRN1_D1_sf"/>
</dbReference>
<evidence type="ECO:0000259" key="7">
    <source>
        <dbReference type="Pfam" id="PF17846"/>
    </source>
</evidence>
<dbReference type="InterPro" id="IPR041385">
    <property type="entry name" value="SH3_12"/>
</dbReference>
<feature type="region of interest" description="Disordered" evidence="5">
    <location>
        <begin position="862"/>
        <end position="882"/>
    </location>
</feature>
<dbReference type="Gene3D" id="2.170.260.40">
    <property type="match status" value="1"/>
</dbReference>
<feature type="compositionally biased region" description="Low complexity" evidence="5">
    <location>
        <begin position="1431"/>
        <end position="1440"/>
    </location>
</feature>
<evidence type="ECO:0000259" key="8">
    <source>
        <dbReference type="Pfam" id="PF18129"/>
    </source>
</evidence>
<dbReference type="Pfam" id="PF17846">
    <property type="entry name" value="XRN_M"/>
    <property type="match status" value="1"/>
</dbReference>
<keyword evidence="1" id="KW-0540">Nuclease</keyword>
<dbReference type="Gene3D" id="2.30.30.750">
    <property type="match status" value="1"/>
</dbReference>
<dbReference type="Pfam" id="PF18129">
    <property type="entry name" value="SH3_12"/>
    <property type="match status" value="1"/>
</dbReference>
<feature type="region of interest" description="Disordered" evidence="5">
    <location>
        <begin position="1410"/>
        <end position="1457"/>
    </location>
</feature>
<dbReference type="PANTHER" id="PTHR12341">
    <property type="entry name" value="5'-&gt;3' EXORIBONUCLEASE"/>
    <property type="match status" value="1"/>
</dbReference>
<feature type="domain" description="Xrn1 N-terminal" evidence="6">
    <location>
        <begin position="1"/>
        <end position="238"/>
    </location>
</feature>
<dbReference type="PANTHER" id="PTHR12341:SF7">
    <property type="entry name" value="5'-3' EXORIBONUCLEASE 1"/>
    <property type="match status" value="1"/>
</dbReference>
<dbReference type="Proteomes" id="UP001301350">
    <property type="component" value="Unassembled WGS sequence"/>
</dbReference>
<feature type="compositionally biased region" description="Acidic residues" evidence="5">
    <location>
        <begin position="429"/>
        <end position="439"/>
    </location>
</feature>
<evidence type="ECO:0000313" key="9">
    <source>
        <dbReference type="EMBL" id="KAK4534401.1"/>
    </source>
</evidence>
<reference evidence="9 10" key="1">
    <citation type="submission" date="2022-07" db="EMBL/GenBank/DDBJ databases">
        <title>Genome-wide signatures of adaptation to extreme environments.</title>
        <authorList>
            <person name="Cho C.H."/>
            <person name="Yoon H.S."/>
        </authorList>
    </citation>
    <scope>NUCLEOTIDE SEQUENCE [LARGE SCALE GENOMIC DNA]</scope>
    <source>
        <strain evidence="9 10">DBV 063 E5</strain>
    </source>
</reference>
<evidence type="ECO:0000256" key="2">
    <source>
        <dbReference type="ARBA" id="ARBA00022801"/>
    </source>
</evidence>
<gene>
    <name evidence="9" type="ORF">CDCA_CDCA01G0426</name>
</gene>
<protein>
    <submittedName>
        <fullName evidence="9">Uncharacterized protein</fullName>
    </submittedName>
</protein>
<feature type="domain" description="5'-3' exoribonuclease 1 SH3-like" evidence="8">
    <location>
        <begin position="1192"/>
        <end position="1255"/>
    </location>
</feature>
<comment type="similarity">
    <text evidence="4">Belongs to the 5'-3' exonuclease family.</text>
</comment>
<feature type="region of interest" description="Disordered" evidence="5">
    <location>
        <begin position="1300"/>
        <end position="1346"/>
    </location>
</feature>
<evidence type="ECO:0000256" key="1">
    <source>
        <dbReference type="ARBA" id="ARBA00022722"/>
    </source>
</evidence>
<proteinExistence type="inferred from homology"/>
<dbReference type="CDD" id="cd18673">
    <property type="entry name" value="PIN_XRN1-2-like"/>
    <property type="match status" value="1"/>
</dbReference>
<feature type="region of interest" description="Disordered" evidence="5">
    <location>
        <begin position="765"/>
        <end position="784"/>
    </location>
</feature>
<accession>A0AAV9IQQ6</accession>
<feature type="compositionally biased region" description="Low complexity" evidence="5">
    <location>
        <begin position="1300"/>
        <end position="1309"/>
    </location>
</feature>
<dbReference type="GO" id="GO:0004534">
    <property type="term" value="F:5'-3' RNA exonuclease activity"/>
    <property type="evidence" value="ECO:0007669"/>
    <property type="project" value="TreeGrafter"/>
</dbReference>
<dbReference type="Gene3D" id="1.25.40.1050">
    <property type="match status" value="1"/>
</dbReference>
<evidence type="ECO:0000256" key="3">
    <source>
        <dbReference type="ARBA" id="ARBA00022839"/>
    </source>
</evidence>
<evidence type="ECO:0000256" key="5">
    <source>
        <dbReference type="SAM" id="MobiDB-lite"/>
    </source>
</evidence>